<organism evidence="5 6">
    <name type="scientific">Heracleum sosnowskyi</name>
    <dbReference type="NCBI Taxonomy" id="360622"/>
    <lineage>
        <taxon>Eukaryota</taxon>
        <taxon>Viridiplantae</taxon>
        <taxon>Streptophyta</taxon>
        <taxon>Embryophyta</taxon>
        <taxon>Tracheophyta</taxon>
        <taxon>Spermatophyta</taxon>
        <taxon>Magnoliopsida</taxon>
        <taxon>eudicotyledons</taxon>
        <taxon>Gunneridae</taxon>
        <taxon>Pentapetalae</taxon>
        <taxon>asterids</taxon>
        <taxon>campanulids</taxon>
        <taxon>Apiales</taxon>
        <taxon>Apiaceae</taxon>
        <taxon>Apioideae</taxon>
        <taxon>apioid superclade</taxon>
        <taxon>Tordylieae</taxon>
        <taxon>Tordyliinae</taxon>
        <taxon>Heracleum</taxon>
    </lineage>
</organism>
<dbReference type="SMART" id="SM00554">
    <property type="entry name" value="FAS1"/>
    <property type="match status" value="1"/>
</dbReference>
<feature type="compositionally biased region" description="Low complexity" evidence="2">
    <location>
        <begin position="173"/>
        <end position="184"/>
    </location>
</feature>
<reference evidence="5" key="2">
    <citation type="submission" date="2023-05" db="EMBL/GenBank/DDBJ databases">
        <authorList>
            <person name="Schelkunov M.I."/>
        </authorList>
    </citation>
    <scope>NUCLEOTIDE SEQUENCE</scope>
    <source>
        <strain evidence="5">Hsosn_3</strain>
        <tissue evidence="5">Leaf</tissue>
    </source>
</reference>
<protein>
    <submittedName>
        <fullName evidence="5">FAS1 domain-containing protein</fullName>
    </submittedName>
</protein>
<sequence>MPLLPPTLSLILLAIIISWTPANIHAAKSKDLLAAIEEMQRSTFYTYVVLINMAPDNLNIQGNVTFLMPNDRILANSTFLSNDVSQFLLSHAIPSSLFFEDLQHFPTGSMIPTLKPDTMLHVLNSGRRHFFLNNIQIVTPNICTSSTIKCHGIDGVITQVYQQHSNTPPFSCSNSTNAPTSTVAAPPPSQSTIAPTPTENAVTPSHSASYPRFSPGGLIHFLITCVLVPGLFFI</sequence>
<dbReference type="EMBL" id="JAUIZM010000002">
    <property type="protein sequence ID" value="KAK1399352.1"/>
    <property type="molecule type" value="Genomic_DNA"/>
</dbReference>
<accession>A0AAD8J7Z1</accession>
<name>A0AAD8J7Z1_9APIA</name>
<keyword evidence="6" id="KW-1185">Reference proteome</keyword>
<reference evidence="5" key="1">
    <citation type="submission" date="2023-02" db="EMBL/GenBank/DDBJ databases">
        <title>Genome of toxic invasive species Heracleum sosnowskyi carries increased number of genes despite the absence of recent whole-genome duplications.</title>
        <authorList>
            <person name="Schelkunov M."/>
            <person name="Shtratnikova V."/>
            <person name="Makarenko M."/>
            <person name="Klepikova A."/>
            <person name="Omelchenko D."/>
            <person name="Novikova G."/>
            <person name="Obukhova E."/>
            <person name="Bogdanov V."/>
            <person name="Penin A."/>
            <person name="Logacheva M."/>
        </authorList>
    </citation>
    <scope>NUCLEOTIDE SEQUENCE</scope>
    <source>
        <strain evidence="5">Hsosn_3</strain>
        <tissue evidence="5">Leaf</tissue>
    </source>
</reference>
<dbReference type="PANTHER" id="PTHR36069:SF1">
    <property type="entry name" value="EXPRESSED PROTEIN"/>
    <property type="match status" value="1"/>
</dbReference>
<evidence type="ECO:0000259" key="4">
    <source>
        <dbReference type="PROSITE" id="PS50213"/>
    </source>
</evidence>
<dbReference type="Proteomes" id="UP001237642">
    <property type="component" value="Unassembled WGS sequence"/>
</dbReference>
<evidence type="ECO:0000256" key="1">
    <source>
        <dbReference type="ARBA" id="ARBA00007843"/>
    </source>
</evidence>
<gene>
    <name evidence="5" type="ORF">POM88_009215</name>
</gene>
<dbReference type="Pfam" id="PF02469">
    <property type="entry name" value="Fasciclin"/>
    <property type="match status" value="1"/>
</dbReference>
<evidence type="ECO:0000313" key="6">
    <source>
        <dbReference type="Proteomes" id="UP001237642"/>
    </source>
</evidence>
<feature type="region of interest" description="Disordered" evidence="2">
    <location>
        <begin position="171"/>
        <end position="207"/>
    </location>
</feature>
<dbReference type="InterPro" id="IPR036378">
    <property type="entry name" value="FAS1_dom_sf"/>
</dbReference>
<evidence type="ECO:0000313" key="5">
    <source>
        <dbReference type="EMBL" id="KAK1399352.1"/>
    </source>
</evidence>
<feature type="signal peptide" evidence="3">
    <location>
        <begin position="1"/>
        <end position="26"/>
    </location>
</feature>
<dbReference type="InterPro" id="IPR053339">
    <property type="entry name" value="FAS1_domain_protein"/>
</dbReference>
<comment type="caution">
    <text evidence="5">The sequence shown here is derived from an EMBL/GenBank/DDBJ whole genome shotgun (WGS) entry which is preliminary data.</text>
</comment>
<evidence type="ECO:0000256" key="2">
    <source>
        <dbReference type="SAM" id="MobiDB-lite"/>
    </source>
</evidence>
<feature type="domain" description="FAS1" evidence="4">
    <location>
        <begin position="29"/>
        <end position="157"/>
    </location>
</feature>
<evidence type="ECO:0000256" key="3">
    <source>
        <dbReference type="SAM" id="SignalP"/>
    </source>
</evidence>
<dbReference type="PANTHER" id="PTHR36069">
    <property type="entry name" value="EXPRESSED PROTEIN-RELATED"/>
    <property type="match status" value="1"/>
</dbReference>
<dbReference type="PROSITE" id="PS50213">
    <property type="entry name" value="FAS1"/>
    <property type="match status" value="1"/>
</dbReference>
<dbReference type="AlphaFoldDB" id="A0AAD8J7Z1"/>
<comment type="similarity">
    <text evidence="1">Belongs to the fasciclin-like AGP family.</text>
</comment>
<keyword evidence="3" id="KW-0732">Signal</keyword>
<feature type="compositionally biased region" description="Polar residues" evidence="2">
    <location>
        <begin position="193"/>
        <end position="207"/>
    </location>
</feature>
<dbReference type="InterPro" id="IPR000782">
    <property type="entry name" value="FAS1_domain"/>
</dbReference>
<dbReference type="Gene3D" id="2.30.180.10">
    <property type="entry name" value="FAS1 domain"/>
    <property type="match status" value="1"/>
</dbReference>
<proteinExistence type="inferred from homology"/>
<feature type="chain" id="PRO_5042227502" evidence="3">
    <location>
        <begin position="27"/>
        <end position="234"/>
    </location>
</feature>
<dbReference type="SUPFAM" id="SSF82153">
    <property type="entry name" value="FAS1 domain"/>
    <property type="match status" value="1"/>
</dbReference>